<feature type="compositionally biased region" description="Polar residues" evidence="1">
    <location>
        <begin position="153"/>
        <end position="164"/>
    </location>
</feature>
<dbReference type="AlphaFoldDB" id="A0A0C3F790"/>
<feature type="compositionally biased region" description="Pro residues" evidence="1">
    <location>
        <begin position="138"/>
        <end position="149"/>
    </location>
</feature>
<dbReference type="InParanoid" id="A0A0C3F790"/>
<feature type="region of interest" description="Disordered" evidence="1">
    <location>
        <begin position="136"/>
        <end position="164"/>
    </location>
</feature>
<evidence type="ECO:0000313" key="3">
    <source>
        <dbReference type="Proteomes" id="UP000054166"/>
    </source>
</evidence>
<evidence type="ECO:0000256" key="1">
    <source>
        <dbReference type="SAM" id="MobiDB-lite"/>
    </source>
</evidence>
<dbReference type="HOGENOM" id="CLU_1337954_0_0_1"/>
<organism evidence="2 3">
    <name type="scientific">Piloderma croceum (strain F 1598)</name>
    <dbReference type="NCBI Taxonomy" id="765440"/>
    <lineage>
        <taxon>Eukaryota</taxon>
        <taxon>Fungi</taxon>
        <taxon>Dikarya</taxon>
        <taxon>Basidiomycota</taxon>
        <taxon>Agaricomycotina</taxon>
        <taxon>Agaricomycetes</taxon>
        <taxon>Agaricomycetidae</taxon>
        <taxon>Atheliales</taxon>
        <taxon>Atheliaceae</taxon>
        <taxon>Piloderma</taxon>
    </lineage>
</organism>
<keyword evidence="3" id="KW-1185">Reference proteome</keyword>
<evidence type="ECO:0000313" key="2">
    <source>
        <dbReference type="EMBL" id="KIM75691.1"/>
    </source>
</evidence>
<name>A0A0C3F790_PILCF</name>
<dbReference type="EMBL" id="KN833043">
    <property type="protein sequence ID" value="KIM75691.1"/>
    <property type="molecule type" value="Genomic_DNA"/>
</dbReference>
<accession>A0A0C3F790</accession>
<protein>
    <submittedName>
        <fullName evidence="2">Uncharacterized protein</fullName>
    </submittedName>
</protein>
<proteinExistence type="predicted"/>
<reference evidence="3" key="2">
    <citation type="submission" date="2015-01" db="EMBL/GenBank/DDBJ databases">
        <title>Evolutionary Origins and Diversification of the Mycorrhizal Mutualists.</title>
        <authorList>
            <consortium name="DOE Joint Genome Institute"/>
            <consortium name="Mycorrhizal Genomics Consortium"/>
            <person name="Kohler A."/>
            <person name="Kuo A."/>
            <person name="Nagy L.G."/>
            <person name="Floudas D."/>
            <person name="Copeland A."/>
            <person name="Barry K.W."/>
            <person name="Cichocki N."/>
            <person name="Veneault-Fourrey C."/>
            <person name="LaButti K."/>
            <person name="Lindquist E.A."/>
            <person name="Lipzen A."/>
            <person name="Lundell T."/>
            <person name="Morin E."/>
            <person name="Murat C."/>
            <person name="Riley R."/>
            <person name="Ohm R."/>
            <person name="Sun H."/>
            <person name="Tunlid A."/>
            <person name="Henrissat B."/>
            <person name="Grigoriev I.V."/>
            <person name="Hibbett D.S."/>
            <person name="Martin F."/>
        </authorList>
    </citation>
    <scope>NUCLEOTIDE SEQUENCE [LARGE SCALE GENOMIC DNA]</scope>
    <source>
        <strain evidence="3">F 1598</strain>
    </source>
</reference>
<reference evidence="2 3" key="1">
    <citation type="submission" date="2014-04" db="EMBL/GenBank/DDBJ databases">
        <authorList>
            <consortium name="DOE Joint Genome Institute"/>
            <person name="Kuo A."/>
            <person name="Tarkka M."/>
            <person name="Buscot F."/>
            <person name="Kohler A."/>
            <person name="Nagy L.G."/>
            <person name="Floudas D."/>
            <person name="Copeland A."/>
            <person name="Barry K.W."/>
            <person name="Cichocki N."/>
            <person name="Veneault-Fourrey C."/>
            <person name="LaButti K."/>
            <person name="Lindquist E.A."/>
            <person name="Lipzen A."/>
            <person name="Lundell T."/>
            <person name="Morin E."/>
            <person name="Murat C."/>
            <person name="Sun H."/>
            <person name="Tunlid A."/>
            <person name="Henrissat B."/>
            <person name="Grigoriev I.V."/>
            <person name="Hibbett D.S."/>
            <person name="Martin F."/>
            <person name="Nordberg H.P."/>
            <person name="Cantor M.N."/>
            <person name="Hua S.X."/>
        </authorList>
    </citation>
    <scope>NUCLEOTIDE SEQUENCE [LARGE SCALE GENOMIC DNA]</scope>
    <source>
        <strain evidence="2 3">F 1598</strain>
    </source>
</reference>
<feature type="region of interest" description="Disordered" evidence="1">
    <location>
        <begin position="47"/>
        <end position="66"/>
    </location>
</feature>
<feature type="compositionally biased region" description="Polar residues" evidence="1">
    <location>
        <begin position="47"/>
        <end position="57"/>
    </location>
</feature>
<gene>
    <name evidence="2" type="ORF">PILCRDRAFT_13344</name>
</gene>
<dbReference type="Proteomes" id="UP000054166">
    <property type="component" value="Unassembled WGS sequence"/>
</dbReference>
<sequence>MSESMTAVTAAPDISSIVWPLPLPTSTTVTIALEQPHIASASVNTSLSSPVAQNPESTEAPVPASVLPPMTTASTDPSTAPPDILMAFNVPTVPDVVMTPEVLTMPDVTTMLNIPTAPDVLTASATSITSDILIAHIAPPPPPPPPPPDKTSSKNTKYVPSKTSITPQTQLVPNLCEVDAMPFNIGFACPLVLAMSQQLLSVSGG</sequence>